<name>A0A7Y8Y0K3_9FLAO</name>
<protein>
    <submittedName>
        <fullName evidence="1">Nuclear transport factor 2 family protein</fullName>
    </submittedName>
</protein>
<accession>A0A7Y8Y0K3</accession>
<dbReference type="Proteomes" id="UP000535020">
    <property type="component" value="Unassembled WGS sequence"/>
</dbReference>
<evidence type="ECO:0000313" key="1">
    <source>
        <dbReference type="EMBL" id="NYA70313.1"/>
    </source>
</evidence>
<evidence type="ECO:0000313" key="2">
    <source>
        <dbReference type="Proteomes" id="UP000535020"/>
    </source>
</evidence>
<gene>
    <name evidence="1" type="ORF">HZF10_05230</name>
</gene>
<dbReference type="AlphaFoldDB" id="A0A7Y8Y0K3"/>
<dbReference type="InterPro" id="IPR032710">
    <property type="entry name" value="NTF2-like_dom_sf"/>
</dbReference>
<sequence length="119" mass="13382">MKNRAQLLEDSLLVIWNDRNSQNRLQAMQRIYASDIQFFETDGDEPFVGHDAINDVIGKLQSEWPVEFSFQLTEPAKANNEIQLISWTLGIPGQTPVAKGSDVAIIENGKIKSLHLFLG</sequence>
<proteinExistence type="predicted"/>
<reference evidence="1 2" key="1">
    <citation type="submission" date="2020-07" db="EMBL/GenBank/DDBJ databases">
        <authorList>
            <person name="Sun Q."/>
        </authorList>
    </citation>
    <scope>NUCLEOTIDE SEQUENCE [LARGE SCALE GENOMIC DNA]</scope>
    <source>
        <strain evidence="1 2">MAH-1</strain>
    </source>
</reference>
<keyword evidence="2" id="KW-1185">Reference proteome</keyword>
<dbReference type="Gene3D" id="3.10.450.50">
    <property type="match status" value="1"/>
</dbReference>
<organism evidence="1 2">
    <name type="scientific">Flavobacterium agri</name>
    <dbReference type="NCBI Taxonomy" id="2743471"/>
    <lineage>
        <taxon>Bacteria</taxon>
        <taxon>Pseudomonadati</taxon>
        <taxon>Bacteroidota</taxon>
        <taxon>Flavobacteriia</taxon>
        <taxon>Flavobacteriales</taxon>
        <taxon>Flavobacteriaceae</taxon>
        <taxon>Flavobacterium</taxon>
    </lineage>
</organism>
<comment type="caution">
    <text evidence="1">The sequence shown here is derived from an EMBL/GenBank/DDBJ whole genome shotgun (WGS) entry which is preliminary data.</text>
</comment>
<dbReference type="SUPFAM" id="SSF54427">
    <property type="entry name" value="NTF2-like"/>
    <property type="match status" value="1"/>
</dbReference>
<dbReference type="EMBL" id="JACBJI010000002">
    <property type="protein sequence ID" value="NYA70313.1"/>
    <property type="molecule type" value="Genomic_DNA"/>
</dbReference>
<dbReference type="RefSeq" id="WP_176005128.1">
    <property type="nucleotide sequence ID" value="NZ_JABWMI010000006.1"/>
</dbReference>